<dbReference type="EMBL" id="VUOB01000021">
    <property type="protein sequence ID" value="KAA2262629.1"/>
    <property type="molecule type" value="Genomic_DNA"/>
</dbReference>
<feature type="domain" description="RNA polymerase sigma-70 region 2" evidence="6">
    <location>
        <begin position="22"/>
        <end position="87"/>
    </location>
</feature>
<feature type="domain" description="RNA polymerase sigma factor 70 region 4 type 2" evidence="7">
    <location>
        <begin position="114"/>
        <end position="166"/>
    </location>
</feature>
<dbReference type="InterPro" id="IPR014284">
    <property type="entry name" value="RNA_pol_sigma-70_dom"/>
</dbReference>
<dbReference type="SUPFAM" id="SSF88659">
    <property type="entry name" value="Sigma3 and sigma4 domains of RNA polymerase sigma factors"/>
    <property type="match status" value="1"/>
</dbReference>
<keyword evidence="4" id="KW-0238">DNA-binding</keyword>
<evidence type="ECO:0000256" key="5">
    <source>
        <dbReference type="ARBA" id="ARBA00023163"/>
    </source>
</evidence>
<dbReference type="Gene3D" id="1.10.10.10">
    <property type="entry name" value="Winged helix-like DNA-binding domain superfamily/Winged helix DNA-binding domain"/>
    <property type="match status" value="1"/>
</dbReference>
<comment type="similarity">
    <text evidence="1">Belongs to the sigma-70 factor family. ECF subfamily.</text>
</comment>
<reference evidence="8 9" key="1">
    <citation type="submission" date="2019-09" db="EMBL/GenBank/DDBJ databases">
        <title>Goodfellowia gen. nov., a new genus of the Pseudonocardineae related to Actinoalloteichus, containing Goodfellowia coeruleoviolacea gen. nov., comb. nov. gen. nov., comb. nov.</title>
        <authorList>
            <person name="Labeda D."/>
        </authorList>
    </citation>
    <scope>NUCLEOTIDE SEQUENCE [LARGE SCALE GENOMIC DNA]</scope>
    <source>
        <strain evidence="8 9">AN110305</strain>
    </source>
</reference>
<evidence type="ECO:0000259" key="7">
    <source>
        <dbReference type="Pfam" id="PF08281"/>
    </source>
</evidence>
<dbReference type="PANTHER" id="PTHR43133:SF50">
    <property type="entry name" value="ECF RNA POLYMERASE SIGMA FACTOR SIGM"/>
    <property type="match status" value="1"/>
</dbReference>
<dbReference type="Gene3D" id="1.10.1740.10">
    <property type="match status" value="1"/>
</dbReference>
<dbReference type="InterPro" id="IPR013325">
    <property type="entry name" value="RNA_pol_sigma_r2"/>
</dbReference>
<protein>
    <submittedName>
        <fullName evidence="8">Sigma-70 family RNA polymerase sigma factor</fullName>
    </submittedName>
</protein>
<dbReference type="OrthoDB" id="3294528at2"/>
<dbReference type="GO" id="GO:0006352">
    <property type="term" value="P:DNA-templated transcription initiation"/>
    <property type="evidence" value="ECO:0007669"/>
    <property type="project" value="InterPro"/>
</dbReference>
<proteinExistence type="inferred from homology"/>
<evidence type="ECO:0000256" key="3">
    <source>
        <dbReference type="ARBA" id="ARBA00023082"/>
    </source>
</evidence>
<keyword evidence="3" id="KW-0731">Sigma factor</keyword>
<name>A0A5B2XI15_9PSEU</name>
<evidence type="ECO:0000259" key="6">
    <source>
        <dbReference type="Pfam" id="PF04542"/>
    </source>
</evidence>
<dbReference type="SUPFAM" id="SSF88946">
    <property type="entry name" value="Sigma2 domain of RNA polymerase sigma factors"/>
    <property type="match status" value="1"/>
</dbReference>
<dbReference type="AlphaFoldDB" id="A0A5B2XI15"/>
<gene>
    <name evidence="8" type="ORF">F0L68_12055</name>
</gene>
<dbReference type="InterPro" id="IPR007627">
    <property type="entry name" value="RNA_pol_sigma70_r2"/>
</dbReference>
<reference evidence="8 9" key="2">
    <citation type="submission" date="2019-09" db="EMBL/GenBank/DDBJ databases">
        <authorList>
            <person name="Jin C."/>
        </authorList>
    </citation>
    <scope>NUCLEOTIDE SEQUENCE [LARGE SCALE GENOMIC DNA]</scope>
    <source>
        <strain evidence="8 9">AN110305</strain>
    </source>
</reference>
<keyword evidence="9" id="KW-1185">Reference proteome</keyword>
<evidence type="ECO:0000313" key="9">
    <source>
        <dbReference type="Proteomes" id="UP000323454"/>
    </source>
</evidence>
<evidence type="ECO:0000313" key="8">
    <source>
        <dbReference type="EMBL" id="KAA2262629.1"/>
    </source>
</evidence>
<evidence type="ECO:0000256" key="1">
    <source>
        <dbReference type="ARBA" id="ARBA00010641"/>
    </source>
</evidence>
<keyword evidence="5" id="KW-0804">Transcription</keyword>
<accession>A0A5B2XI15</accession>
<dbReference type="InterPro" id="IPR039425">
    <property type="entry name" value="RNA_pol_sigma-70-like"/>
</dbReference>
<comment type="caution">
    <text evidence="8">The sequence shown here is derived from an EMBL/GenBank/DDBJ whole genome shotgun (WGS) entry which is preliminary data.</text>
</comment>
<dbReference type="RefSeq" id="WP_149849608.1">
    <property type="nucleotide sequence ID" value="NZ_VUOB01000021.1"/>
</dbReference>
<dbReference type="Proteomes" id="UP000323454">
    <property type="component" value="Unassembled WGS sequence"/>
</dbReference>
<dbReference type="InterPro" id="IPR036388">
    <property type="entry name" value="WH-like_DNA-bd_sf"/>
</dbReference>
<keyword evidence="2" id="KW-0805">Transcription regulation</keyword>
<dbReference type="NCBIfam" id="TIGR02937">
    <property type="entry name" value="sigma70-ECF"/>
    <property type="match status" value="1"/>
</dbReference>
<evidence type="ECO:0000256" key="4">
    <source>
        <dbReference type="ARBA" id="ARBA00023125"/>
    </source>
</evidence>
<sequence>MSLPRSPAGAAAQRRVVPVRELFEQHYLAMVRIAYSVVGDRESAEDVVQDVFATLQKRDRAAGLTEPRHYLTVAVLNRSRSVLRRRRLLRRAGPARVEHEEAADESTIRRVESDRVLAAVRRLPTRQREVVVLRFLEDLAVREIARVLGITPAAASSSLNRAMSTLRQRLGSPDER</sequence>
<dbReference type="GO" id="GO:0016987">
    <property type="term" value="F:sigma factor activity"/>
    <property type="evidence" value="ECO:0007669"/>
    <property type="project" value="UniProtKB-KW"/>
</dbReference>
<dbReference type="Pfam" id="PF08281">
    <property type="entry name" value="Sigma70_r4_2"/>
    <property type="match status" value="1"/>
</dbReference>
<dbReference type="InterPro" id="IPR013324">
    <property type="entry name" value="RNA_pol_sigma_r3/r4-like"/>
</dbReference>
<dbReference type="Pfam" id="PF04542">
    <property type="entry name" value="Sigma70_r2"/>
    <property type="match status" value="1"/>
</dbReference>
<dbReference type="CDD" id="cd06171">
    <property type="entry name" value="Sigma70_r4"/>
    <property type="match status" value="1"/>
</dbReference>
<dbReference type="GO" id="GO:0003677">
    <property type="term" value="F:DNA binding"/>
    <property type="evidence" value="ECO:0007669"/>
    <property type="project" value="UniProtKB-KW"/>
</dbReference>
<organism evidence="8 9">
    <name type="scientific">Solihabitans fulvus</name>
    <dbReference type="NCBI Taxonomy" id="1892852"/>
    <lineage>
        <taxon>Bacteria</taxon>
        <taxon>Bacillati</taxon>
        <taxon>Actinomycetota</taxon>
        <taxon>Actinomycetes</taxon>
        <taxon>Pseudonocardiales</taxon>
        <taxon>Pseudonocardiaceae</taxon>
        <taxon>Solihabitans</taxon>
    </lineage>
</organism>
<dbReference type="InterPro" id="IPR013249">
    <property type="entry name" value="RNA_pol_sigma70_r4_t2"/>
</dbReference>
<evidence type="ECO:0000256" key="2">
    <source>
        <dbReference type="ARBA" id="ARBA00023015"/>
    </source>
</evidence>
<dbReference type="PANTHER" id="PTHR43133">
    <property type="entry name" value="RNA POLYMERASE ECF-TYPE SIGMA FACTO"/>
    <property type="match status" value="1"/>
</dbReference>